<organism evidence="2 3">
    <name type="scientific">Deinococcus humi</name>
    <dbReference type="NCBI Taxonomy" id="662880"/>
    <lineage>
        <taxon>Bacteria</taxon>
        <taxon>Thermotogati</taxon>
        <taxon>Deinococcota</taxon>
        <taxon>Deinococci</taxon>
        <taxon>Deinococcales</taxon>
        <taxon>Deinococcaceae</taxon>
        <taxon>Deinococcus</taxon>
    </lineage>
</organism>
<evidence type="ECO:0008006" key="4">
    <source>
        <dbReference type="Google" id="ProtNLM"/>
    </source>
</evidence>
<keyword evidence="3" id="KW-1185">Reference proteome</keyword>
<evidence type="ECO:0000313" key="2">
    <source>
        <dbReference type="EMBL" id="MBB5362045.1"/>
    </source>
</evidence>
<evidence type="ECO:0000256" key="1">
    <source>
        <dbReference type="SAM" id="MobiDB-lite"/>
    </source>
</evidence>
<dbReference type="EMBL" id="JACHFL010000002">
    <property type="protein sequence ID" value="MBB5362045.1"/>
    <property type="molecule type" value="Genomic_DNA"/>
</dbReference>
<sequence>MVQTAARIDAVNPGLIPPALWHNGPESGTNNDIPGDDALIHLLPQPENQVIVVLQPRSSVTPPATTASELTDLIVENPENNDVVILDAANQPIRDWASVLDGTYTVIVGNYNRVTRIQTLNVDKQGLKTLKVPKLAIQSSLKATGRLILPQASEYIFLIFTASGGLVTDLSTLAPGYYDIFSYKLGEAGPLASLQLIQAGQLSNLRFNSAFESSSSSTFAPSSSTYSSPAIPSTSSGGQCYVSGYTRKDGIRVSGYYCRC</sequence>
<protein>
    <recommendedName>
        <fullName evidence="4">DUF4397 domain-containing protein</fullName>
    </recommendedName>
</protein>
<proteinExistence type="predicted"/>
<feature type="region of interest" description="Disordered" evidence="1">
    <location>
        <begin position="217"/>
        <end position="236"/>
    </location>
</feature>
<dbReference type="RefSeq" id="WP_184128185.1">
    <property type="nucleotide sequence ID" value="NZ_JACHFL010000002.1"/>
</dbReference>
<dbReference type="AlphaFoldDB" id="A0A7W8JRV0"/>
<reference evidence="2 3" key="1">
    <citation type="submission" date="2020-08" db="EMBL/GenBank/DDBJ databases">
        <title>Genomic Encyclopedia of Type Strains, Phase IV (KMG-IV): sequencing the most valuable type-strain genomes for metagenomic binning, comparative biology and taxonomic classification.</title>
        <authorList>
            <person name="Goeker M."/>
        </authorList>
    </citation>
    <scope>NUCLEOTIDE SEQUENCE [LARGE SCALE GENOMIC DNA]</scope>
    <source>
        <strain evidence="2 3">DSM 27939</strain>
    </source>
</reference>
<comment type="caution">
    <text evidence="2">The sequence shown here is derived from an EMBL/GenBank/DDBJ whole genome shotgun (WGS) entry which is preliminary data.</text>
</comment>
<dbReference type="Proteomes" id="UP000552709">
    <property type="component" value="Unassembled WGS sequence"/>
</dbReference>
<evidence type="ECO:0000313" key="3">
    <source>
        <dbReference type="Proteomes" id="UP000552709"/>
    </source>
</evidence>
<name>A0A7W8JRV0_9DEIO</name>
<accession>A0A7W8JRV0</accession>
<gene>
    <name evidence="2" type="ORF">HNQ08_001130</name>
</gene>